<feature type="region of interest" description="Disordered" evidence="1">
    <location>
        <begin position="648"/>
        <end position="701"/>
    </location>
</feature>
<proteinExistence type="predicted"/>
<dbReference type="VEuPathDB" id="TriTrypDB:ADEAN_001021400"/>
<feature type="compositionally biased region" description="Basic residues" evidence="1">
    <location>
        <begin position="656"/>
        <end position="677"/>
    </location>
</feature>
<keyword evidence="2" id="KW-0812">Transmembrane</keyword>
<feature type="transmembrane region" description="Helical" evidence="2">
    <location>
        <begin position="470"/>
        <end position="488"/>
    </location>
</feature>
<keyword evidence="2" id="KW-1133">Transmembrane helix</keyword>
<evidence type="ECO:0000256" key="2">
    <source>
        <dbReference type="SAM" id="Phobius"/>
    </source>
</evidence>
<feature type="transmembrane region" description="Helical" evidence="2">
    <location>
        <begin position="272"/>
        <end position="296"/>
    </location>
</feature>
<organism evidence="3 4">
    <name type="scientific">Angomonas deanei</name>
    <dbReference type="NCBI Taxonomy" id="59799"/>
    <lineage>
        <taxon>Eukaryota</taxon>
        <taxon>Discoba</taxon>
        <taxon>Euglenozoa</taxon>
        <taxon>Kinetoplastea</taxon>
        <taxon>Metakinetoplastina</taxon>
        <taxon>Trypanosomatida</taxon>
        <taxon>Trypanosomatidae</taxon>
        <taxon>Strigomonadinae</taxon>
        <taxon>Angomonas</taxon>
    </lineage>
</organism>
<feature type="transmembrane region" description="Helical" evidence="2">
    <location>
        <begin position="406"/>
        <end position="425"/>
    </location>
</feature>
<dbReference type="OrthoDB" id="267501at2759"/>
<dbReference type="EMBL" id="LR877171">
    <property type="protein sequence ID" value="CAD2222667.1"/>
    <property type="molecule type" value="Genomic_DNA"/>
</dbReference>
<evidence type="ECO:0000313" key="3">
    <source>
        <dbReference type="EMBL" id="CAD2222667.1"/>
    </source>
</evidence>
<gene>
    <name evidence="3" type="ORF">ADEAN_001021400</name>
</gene>
<reference evidence="3 4" key="1">
    <citation type="submission" date="2020-08" db="EMBL/GenBank/DDBJ databases">
        <authorList>
            <person name="Newling K."/>
            <person name="Davey J."/>
            <person name="Forrester S."/>
        </authorList>
    </citation>
    <scope>NUCLEOTIDE SEQUENCE [LARGE SCALE GENOMIC DNA]</scope>
    <source>
        <strain evidence="4">Crithidia deanei Carvalho (ATCC PRA-265)</strain>
    </source>
</reference>
<evidence type="ECO:0000313" key="4">
    <source>
        <dbReference type="Proteomes" id="UP000515908"/>
    </source>
</evidence>
<feature type="transmembrane region" description="Helical" evidence="2">
    <location>
        <begin position="235"/>
        <end position="252"/>
    </location>
</feature>
<name>A0A7G2CTY8_9TRYP</name>
<sequence length="701" mass="79913">MRPNRSSCYQVVIFPSPCTRTPASAAINSIFSSDTYALYASRFLLDPSEGVESAASTDTPGDLWRDPLFFFYNQPRLHCIYNAPVITNSGRFPSQGGGTVPERTCPAYLKTHDSDLMNPPMVRRLITTELLVAQMDLRLKIFDKDVLYQLLNVDPNSREMASKEFDQSSSDAFKLEEVLRILNHDIEHFPARMCTAPSLYTISLNDMIEGFYWQSTNATLQAKLANNTIRIDHRYAPASMMAVVVQCSPLPITIDMEFEFRNVNNSPGSGEYYMTSIVYFIFMVLYMALFVIFLIMMIPCGRQQRRAPVVVVKKKKEEVHGDSSEDSMDSFYSNSSDEEEDRRRSGSSKKSKPVRKRITDDEDTEEDNSCSARVRRFFQNHFGFRHILIFYPPLQWMTLVTIIIKVLYCIFLAANYSILTGISFIEEEMNGLTVLSLILYVSAGSLLFAEELLVGVGWGVAYNQLRTSTIIILSLGTIVAFVLFVLVATCHPTPMSQSALVFNANPFARHRAGTSCLVFSYLSIAYQIAFHVHNAVRMFLVTSTLAKAILPKSSFRELSKEFMMHQAMRNKVLSLANSYKANDAANVPSSNYYGGNYNTSNGENFTYAQYYNYLRYIRLHYKQTKPNRDRLVGRKNHQVGLVDLYFHNDGTTGREKSKKKKKTASRHTVHSRRRTERRHTLTERCQRSMSMRKPTVTTNPV</sequence>
<keyword evidence="2" id="KW-0472">Membrane</keyword>
<dbReference type="Proteomes" id="UP000515908">
    <property type="component" value="Chromosome 27"/>
</dbReference>
<keyword evidence="4" id="KW-1185">Reference proteome</keyword>
<evidence type="ECO:0000256" key="1">
    <source>
        <dbReference type="SAM" id="MobiDB-lite"/>
    </source>
</evidence>
<accession>A0A7G2CTY8</accession>
<protein>
    <submittedName>
        <fullName evidence="3">Uncharacterized protein</fullName>
    </submittedName>
</protein>
<feature type="compositionally biased region" description="Basic residues" evidence="1">
    <location>
        <begin position="345"/>
        <end position="356"/>
    </location>
</feature>
<feature type="transmembrane region" description="Helical" evidence="2">
    <location>
        <begin position="437"/>
        <end position="458"/>
    </location>
</feature>
<feature type="region of interest" description="Disordered" evidence="1">
    <location>
        <begin position="321"/>
        <end position="365"/>
    </location>
</feature>
<dbReference type="AlphaFoldDB" id="A0A7G2CTY8"/>